<dbReference type="RefSeq" id="WP_131235694.1">
    <property type="nucleotide sequence ID" value="NZ_CP183326.1"/>
</dbReference>
<dbReference type="AlphaFoldDB" id="A0A4R1B759"/>
<protein>
    <submittedName>
        <fullName evidence="1">Uncharacterized protein</fullName>
    </submittedName>
</protein>
<gene>
    <name evidence="1" type="ORF">E0Y62_00785</name>
</gene>
<dbReference type="OrthoDB" id="2914214at2"/>
<dbReference type="EMBL" id="SJTH01000001">
    <property type="protein sequence ID" value="TCJ06374.1"/>
    <property type="molecule type" value="Genomic_DNA"/>
</dbReference>
<name>A0A4R1B759_9BACI</name>
<evidence type="ECO:0000313" key="2">
    <source>
        <dbReference type="Proteomes" id="UP000293846"/>
    </source>
</evidence>
<sequence>MQKKAHSNSHYLGKEHWSNVHAFKNIVKPYKTIRISPLKYSITGEDLAEWLAEVSTPQEIEEVLFMIRCAQKRGSEIISILQTLAAAVLK</sequence>
<dbReference type="Proteomes" id="UP000293846">
    <property type="component" value="Unassembled WGS sequence"/>
</dbReference>
<keyword evidence="2" id="KW-1185">Reference proteome</keyword>
<comment type="caution">
    <text evidence="1">The sequence shown here is derived from an EMBL/GenBank/DDBJ whole genome shotgun (WGS) entry which is preliminary data.</text>
</comment>
<evidence type="ECO:0000313" key="1">
    <source>
        <dbReference type="EMBL" id="TCJ06374.1"/>
    </source>
</evidence>
<reference evidence="1 2" key="1">
    <citation type="submission" date="2019-03" db="EMBL/GenBank/DDBJ databases">
        <authorList>
            <person name="Jensen L."/>
            <person name="Storgaard J."/>
            <person name="Sulaj E."/>
            <person name="Schramm A."/>
            <person name="Marshall I.P.G."/>
        </authorList>
    </citation>
    <scope>NUCLEOTIDE SEQUENCE [LARGE SCALE GENOMIC DNA]</scope>
    <source>
        <strain evidence="1 2">2017H2G3</strain>
    </source>
</reference>
<proteinExistence type="predicted"/>
<organism evidence="1 2">
    <name type="scientific">Cytobacillus praedii</name>
    <dbReference type="NCBI Taxonomy" id="1742358"/>
    <lineage>
        <taxon>Bacteria</taxon>
        <taxon>Bacillati</taxon>
        <taxon>Bacillota</taxon>
        <taxon>Bacilli</taxon>
        <taxon>Bacillales</taxon>
        <taxon>Bacillaceae</taxon>
        <taxon>Cytobacillus</taxon>
    </lineage>
</organism>
<accession>A0A4R1B759</accession>